<name>A0ABT4PHA8_9BACT</name>
<feature type="transmembrane region" description="Helical" evidence="1">
    <location>
        <begin position="12"/>
        <end position="30"/>
    </location>
</feature>
<sequence length="415" mass="46551">MATSNLPPRQKMINLIYVILLAMMAINVSSDVMQGFSVLSSHTQQQNGSLAQLNRTLQEKCTQEKAAADSIRQLLDEYTALTAGLREEIARNADKDDYTPGKLIKAEDMKAVPFVMLAPTQNHGKELRKKTEALRNALDTYLTAPDEKQLLHTFLQTGEENGFTWERETFSVMPAIGGVILLQKMEENALFCAHLALRSLKDRKPLQTVQKKEEEKKDTPSAVIVPAERNILYAGIDNPLEVFTLQNANGALSLDTDNGKMVQKNGKWYLTGARTGKARVTLLDGEKEAGQTEFRIREIPEPEAAIRYTLQGKNYWYKGRTPIRKEYLAAMDALEVTYSGENGKIPFTVVHFSTLFIGQDKNVTTLESKGKKFSPQQAEHIRKLNKGDKFYLTSILVKAPDGTTREVQPMDIIIL</sequence>
<evidence type="ECO:0000313" key="5">
    <source>
        <dbReference type="EMBL" id="MCZ8372435.1"/>
    </source>
</evidence>
<keyword evidence="1" id="KW-1133">Transmembrane helix</keyword>
<dbReference type="Proteomes" id="UP001141933">
    <property type="component" value="Unassembled WGS sequence"/>
</dbReference>
<keyword evidence="1" id="KW-0812">Transmembrane</keyword>
<comment type="caution">
    <text evidence="5">The sequence shown here is derived from an EMBL/GenBank/DDBJ whole genome shotgun (WGS) entry which is preliminary data.</text>
</comment>
<feature type="domain" description="Gliding motility-associated protein GldM C-terminal" evidence="2">
    <location>
        <begin position="300"/>
        <end position="414"/>
    </location>
</feature>
<gene>
    <name evidence="5" type="ORF">O6P32_06885</name>
</gene>
<keyword evidence="1" id="KW-0472">Membrane</keyword>
<dbReference type="Pfam" id="PF21602">
    <property type="entry name" value="GldM_3rd"/>
    <property type="match status" value="1"/>
</dbReference>
<evidence type="ECO:0000259" key="3">
    <source>
        <dbReference type="Pfam" id="PF12081"/>
    </source>
</evidence>
<dbReference type="Pfam" id="PF12081">
    <property type="entry name" value="GldM_1st"/>
    <property type="match status" value="1"/>
</dbReference>
<feature type="domain" description="Gliding motility-associated protein GldM N-terminal" evidence="3">
    <location>
        <begin position="44"/>
        <end position="200"/>
    </location>
</feature>
<feature type="domain" description="Gliding motility-associated protein GldM second immunoglobulin-like" evidence="4">
    <location>
        <begin position="221"/>
        <end position="297"/>
    </location>
</feature>
<dbReference type="Pfam" id="PF12080">
    <property type="entry name" value="GldM_4th"/>
    <property type="match status" value="1"/>
</dbReference>
<keyword evidence="6" id="KW-1185">Reference proteome</keyword>
<protein>
    <submittedName>
        <fullName evidence="5">GldM family protein</fullName>
    </submittedName>
</protein>
<dbReference type="InterPro" id="IPR022720">
    <property type="entry name" value="Motility-assoc_prot_GldM_N"/>
</dbReference>
<dbReference type="InterPro" id="IPR022719">
    <property type="entry name" value="Motility-assoc_prot_GldM_C"/>
</dbReference>
<evidence type="ECO:0000259" key="2">
    <source>
        <dbReference type="Pfam" id="PF12080"/>
    </source>
</evidence>
<organism evidence="5 6">
    <name type="scientific">Phocaeicola acetigenes</name>
    <dbReference type="NCBI Taxonomy" id="3016083"/>
    <lineage>
        <taxon>Bacteria</taxon>
        <taxon>Pseudomonadati</taxon>
        <taxon>Bacteroidota</taxon>
        <taxon>Bacteroidia</taxon>
        <taxon>Bacteroidales</taxon>
        <taxon>Bacteroidaceae</taxon>
        <taxon>Phocaeicola</taxon>
    </lineage>
</organism>
<dbReference type="EMBL" id="JAPZVM010000004">
    <property type="protein sequence ID" value="MCZ8372435.1"/>
    <property type="molecule type" value="Genomic_DNA"/>
</dbReference>
<reference evidence="5" key="1">
    <citation type="submission" date="2022-12" db="EMBL/GenBank/DDBJ databases">
        <title>Phocaeicola acetigenes sp. nov., isolated feces from a healthy human.</title>
        <authorList>
            <person name="Do H."/>
            <person name="Ha Y.B."/>
            <person name="Kim J.-S."/>
            <person name="Suh M.K."/>
            <person name="Kim H.S."/>
            <person name="Lee J.-S."/>
        </authorList>
    </citation>
    <scope>NUCLEOTIDE SEQUENCE</scope>
    <source>
        <strain evidence="5">KGMB11183</strain>
    </source>
</reference>
<dbReference type="RefSeq" id="WP_269877637.1">
    <property type="nucleotide sequence ID" value="NZ_JAPZVM010000004.1"/>
</dbReference>
<dbReference type="InterPro" id="IPR048406">
    <property type="entry name" value="GldM_Ig-like-2"/>
</dbReference>
<evidence type="ECO:0000256" key="1">
    <source>
        <dbReference type="SAM" id="Phobius"/>
    </source>
</evidence>
<accession>A0ABT4PHA8</accession>
<proteinExistence type="predicted"/>
<evidence type="ECO:0000259" key="4">
    <source>
        <dbReference type="Pfam" id="PF21602"/>
    </source>
</evidence>
<evidence type="ECO:0000313" key="6">
    <source>
        <dbReference type="Proteomes" id="UP001141933"/>
    </source>
</evidence>